<gene>
    <name evidence="3" type="ORF">QBC37DRAFT_483197</name>
</gene>
<evidence type="ECO:0000313" key="4">
    <source>
        <dbReference type="Proteomes" id="UP001301769"/>
    </source>
</evidence>
<reference evidence="3" key="2">
    <citation type="submission" date="2023-05" db="EMBL/GenBank/DDBJ databases">
        <authorList>
            <consortium name="Lawrence Berkeley National Laboratory"/>
            <person name="Steindorff A."/>
            <person name="Hensen N."/>
            <person name="Bonometti L."/>
            <person name="Westerberg I."/>
            <person name="Brannstrom I.O."/>
            <person name="Guillou S."/>
            <person name="Cros-Aarteil S."/>
            <person name="Calhoun S."/>
            <person name="Haridas S."/>
            <person name="Kuo A."/>
            <person name="Mondo S."/>
            <person name="Pangilinan J."/>
            <person name="Riley R."/>
            <person name="Labutti K."/>
            <person name="Andreopoulos B."/>
            <person name="Lipzen A."/>
            <person name="Chen C."/>
            <person name="Yanf M."/>
            <person name="Daum C."/>
            <person name="Ng V."/>
            <person name="Clum A."/>
            <person name="Ohm R."/>
            <person name="Martin F."/>
            <person name="Silar P."/>
            <person name="Natvig D."/>
            <person name="Lalanne C."/>
            <person name="Gautier V."/>
            <person name="Ament-Velasquez S.L."/>
            <person name="Kruys A."/>
            <person name="Hutchinson M.I."/>
            <person name="Powell A.J."/>
            <person name="Barry K."/>
            <person name="Miller A.N."/>
            <person name="Grigoriev I.V."/>
            <person name="Debuchy R."/>
            <person name="Gladieux P."/>
            <person name="Thoren M.H."/>
            <person name="Johannesson H."/>
        </authorList>
    </citation>
    <scope>NUCLEOTIDE SEQUENCE</scope>
    <source>
        <strain evidence="3">PSN293</strain>
    </source>
</reference>
<dbReference type="Proteomes" id="UP001301769">
    <property type="component" value="Unassembled WGS sequence"/>
</dbReference>
<sequence>MVSLRTILAVPILLGLTATALPNPASPLNNDLAVPHTSNLNTYNVREIHLDHAQGDADSDGFAGGRTILRKPGYPDITLMGEGTSFTGFVLFEEVKEQDQGPPSHLNVYQARITISEGGNSRYSHCPRDTSWDTDTPMQGETRITENKNGIRRTTIIKNGIKTVYLCNNETNAVGHDPSPRELEIINEMSRLGQEIGRLAAEGRFGEMEKAQEELERKGQELRRVGEAERSKPNNTANSHSSTRLAVEGSGRRDSGKGEFGDDGGSGGLRRGNRLLIYHCWHAGRIRSFITDHVPFLHVAS</sequence>
<evidence type="ECO:0000256" key="2">
    <source>
        <dbReference type="SAM" id="SignalP"/>
    </source>
</evidence>
<keyword evidence="2" id="KW-0732">Signal</keyword>
<reference evidence="3" key="1">
    <citation type="journal article" date="2023" name="Mol. Phylogenet. Evol.">
        <title>Genome-scale phylogeny and comparative genomics of the fungal order Sordariales.</title>
        <authorList>
            <person name="Hensen N."/>
            <person name="Bonometti L."/>
            <person name="Westerberg I."/>
            <person name="Brannstrom I.O."/>
            <person name="Guillou S."/>
            <person name="Cros-Aarteil S."/>
            <person name="Calhoun S."/>
            <person name="Haridas S."/>
            <person name="Kuo A."/>
            <person name="Mondo S."/>
            <person name="Pangilinan J."/>
            <person name="Riley R."/>
            <person name="LaButti K."/>
            <person name="Andreopoulos B."/>
            <person name="Lipzen A."/>
            <person name="Chen C."/>
            <person name="Yan M."/>
            <person name="Daum C."/>
            <person name="Ng V."/>
            <person name="Clum A."/>
            <person name="Steindorff A."/>
            <person name="Ohm R.A."/>
            <person name="Martin F."/>
            <person name="Silar P."/>
            <person name="Natvig D.O."/>
            <person name="Lalanne C."/>
            <person name="Gautier V."/>
            <person name="Ament-Velasquez S.L."/>
            <person name="Kruys A."/>
            <person name="Hutchinson M.I."/>
            <person name="Powell A.J."/>
            <person name="Barry K."/>
            <person name="Miller A.N."/>
            <person name="Grigoriev I.V."/>
            <person name="Debuchy R."/>
            <person name="Gladieux P."/>
            <person name="Hiltunen Thoren M."/>
            <person name="Johannesson H."/>
        </authorList>
    </citation>
    <scope>NUCLEOTIDE SEQUENCE</scope>
    <source>
        <strain evidence="3">PSN293</strain>
    </source>
</reference>
<dbReference type="EMBL" id="MU858112">
    <property type="protein sequence ID" value="KAK4213239.1"/>
    <property type="molecule type" value="Genomic_DNA"/>
</dbReference>
<feature type="region of interest" description="Disordered" evidence="1">
    <location>
        <begin position="209"/>
        <end position="266"/>
    </location>
</feature>
<feature type="signal peptide" evidence="2">
    <location>
        <begin position="1"/>
        <end position="20"/>
    </location>
</feature>
<accession>A0AAN6Y691</accession>
<evidence type="ECO:0000313" key="3">
    <source>
        <dbReference type="EMBL" id="KAK4213239.1"/>
    </source>
</evidence>
<feature type="chain" id="PRO_5042931321" evidence="2">
    <location>
        <begin position="21"/>
        <end position="301"/>
    </location>
</feature>
<protein>
    <submittedName>
        <fullName evidence="3">Uncharacterized protein</fullName>
    </submittedName>
</protein>
<feature type="compositionally biased region" description="Basic and acidic residues" evidence="1">
    <location>
        <begin position="250"/>
        <end position="260"/>
    </location>
</feature>
<comment type="caution">
    <text evidence="3">The sequence shown here is derived from an EMBL/GenBank/DDBJ whole genome shotgun (WGS) entry which is preliminary data.</text>
</comment>
<proteinExistence type="predicted"/>
<feature type="compositionally biased region" description="Polar residues" evidence="1">
    <location>
        <begin position="233"/>
        <end position="244"/>
    </location>
</feature>
<keyword evidence="4" id="KW-1185">Reference proteome</keyword>
<evidence type="ECO:0000256" key="1">
    <source>
        <dbReference type="SAM" id="MobiDB-lite"/>
    </source>
</evidence>
<name>A0AAN6Y691_9PEZI</name>
<organism evidence="3 4">
    <name type="scientific">Rhypophila decipiens</name>
    <dbReference type="NCBI Taxonomy" id="261697"/>
    <lineage>
        <taxon>Eukaryota</taxon>
        <taxon>Fungi</taxon>
        <taxon>Dikarya</taxon>
        <taxon>Ascomycota</taxon>
        <taxon>Pezizomycotina</taxon>
        <taxon>Sordariomycetes</taxon>
        <taxon>Sordariomycetidae</taxon>
        <taxon>Sordariales</taxon>
        <taxon>Naviculisporaceae</taxon>
        <taxon>Rhypophila</taxon>
    </lineage>
</organism>
<feature type="compositionally biased region" description="Basic and acidic residues" evidence="1">
    <location>
        <begin position="209"/>
        <end position="232"/>
    </location>
</feature>
<dbReference type="AlphaFoldDB" id="A0AAN6Y691"/>